<dbReference type="OrthoDB" id="6038141at2"/>
<evidence type="ECO:0008006" key="4">
    <source>
        <dbReference type="Google" id="ProtNLM"/>
    </source>
</evidence>
<feature type="transmembrane region" description="Helical" evidence="1">
    <location>
        <begin position="132"/>
        <end position="150"/>
    </location>
</feature>
<keyword evidence="3" id="KW-1185">Reference proteome</keyword>
<dbReference type="InterPro" id="IPR058247">
    <property type="entry name" value="DUF1453"/>
</dbReference>
<dbReference type="Proteomes" id="UP000029385">
    <property type="component" value="Unassembled WGS sequence"/>
</dbReference>
<organism evidence="2 3">
    <name type="scientific">Arenimonas oryziterrae DSM 21050 = YC6267</name>
    <dbReference type="NCBI Taxonomy" id="1121015"/>
    <lineage>
        <taxon>Bacteria</taxon>
        <taxon>Pseudomonadati</taxon>
        <taxon>Pseudomonadota</taxon>
        <taxon>Gammaproteobacteria</taxon>
        <taxon>Lysobacterales</taxon>
        <taxon>Lysobacteraceae</taxon>
        <taxon>Arenimonas</taxon>
    </lineage>
</organism>
<accession>A0A091BCX8</accession>
<comment type="caution">
    <text evidence="2">The sequence shown here is derived from an EMBL/GenBank/DDBJ whole genome shotgun (WGS) entry which is preliminary data.</text>
</comment>
<feature type="transmembrane region" description="Helical" evidence="1">
    <location>
        <begin position="59"/>
        <end position="79"/>
    </location>
</feature>
<proteinExistence type="predicted"/>
<feature type="transmembrane region" description="Helical" evidence="1">
    <location>
        <begin position="91"/>
        <end position="112"/>
    </location>
</feature>
<name>A0A091BCX8_9GAMM</name>
<evidence type="ECO:0000313" key="2">
    <source>
        <dbReference type="EMBL" id="KFN42265.1"/>
    </source>
</evidence>
<keyword evidence="1" id="KW-0812">Transmembrane</keyword>
<evidence type="ECO:0000256" key="1">
    <source>
        <dbReference type="SAM" id="Phobius"/>
    </source>
</evidence>
<gene>
    <name evidence="2" type="ORF">N789_14370</name>
</gene>
<protein>
    <recommendedName>
        <fullName evidence="4">DUF1453 domain-containing protein</fullName>
    </recommendedName>
</protein>
<keyword evidence="1" id="KW-0472">Membrane</keyword>
<dbReference type="eggNOG" id="ENOG5032UY8">
    <property type="taxonomic scope" value="Bacteria"/>
</dbReference>
<feature type="transmembrane region" description="Helical" evidence="1">
    <location>
        <begin position="6"/>
        <end position="22"/>
    </location>
</feature>
<evidence type="ECO:0000313" key="3">
    <source>
        <dbReference type="Proteomes" id="UP000029385"/>
    </source>
</evidence>
<dbReference type="PATRIC" id="fig|1121015.4.peg.2338"/>
<keyword evidence="1" id="KW-1133">Transmembrane helix</keyword>
<dbReference type="RefSeq" id="WP_022969318.1">
    <property type="nucleotide sequence ID" value="NZ_ATVD01000003.1"/>
</dbReference>
<dbReference type="STRING" id="1121015.GCA_000420545_01696"/>
<feature type="transmembrane region" description="Helical" evidence="1">
    <location>
        <begin position="34"/>
        <end position="53"/>
    </location>
</feature>
<dbReference type="AlphaFoldDB" id="A0A091BCX8"/>
<sequence>MAAHYLPFVVGPLLAFSLYRRFRRNFGRQRVRPAWMIFRIVMLAAVALLLLTTGLVKPVLGLGALAGLAAGAGLAVWGLRLATFRAEGGVFFYTPNPVMGMALSAVLLGRLAYRFLQVGSLISFGGDPAASFSPLTLTLAAALIGYYLTFNIGVLRRARATNAASAANDAVFLP</sequence>
<reference evidence="2 3" key="1">
    <citation type="submission" date="2013-09" db="EMBL/GenBank/DDBJ databases">
        <title>Genome sequencing of Arenimonas oryziterrae.</title>
        <authorList>
            <person name="Chen F."/>
            <person name="Wang G."/>
        </authorList>
    </citation>
    <scope>NUCLEOTIDE SEQUENCE [LARGE SCALE GENOMIC DNA]</scope>
    <source>
        <strain evidence="2 3">YC6267</strain>
    </source>
</reference>
<dbReference type="EMBL" id="AVCI01000013">
    <property type="protein sequence ID" value="KFN42265.1"/>
    <property type="molecule type" value="Genomic_DNA"/>
</dbReference>
<dbReference type="Pfam" id="PF07301">
    <property type="entry name" value="DUF1453"/>
    <property type="match status" value="1"/>
</dbReference>